<proteinExistence type="predicted"/>
<evidence type="ECO:0000256" key="1">
    <source>
        <dbReference type="ARBA" id="ARBA00000085"/>
    </source>
</evidence>
<feature type="transmembrane region" description="Helical" evidence="12">
    <location>
        <begin position="311"/>
        <end position="330"/>
    </location>
</feature>
<dbReference type="SUPFAM" id="SSF158472">
    <property type="entry name" value="HAMP domain-like"/>
    <property type="match status" value="1"/>
</dbReference>
<dbReference type="InterPro" id="IPR036890">
    <property type="entry name" value="HATPase_C_sf"/>
</dbReference>
<evidence type="ECO:0000256" key="12">
    <source>
        <dbReference type="SAM" id="Phobius"/>
    </source>
</evidence>
<dbReference type="SMART" id="SM00304">
    <property type="entry name" value="HAMP"/>
    <property type="match status" value="1"/>
</dbReference>
<dbReference type="CDD" id="cd06225">
    <property type="entry name" value="HAMP"/>
    <property type="match status" value="1"/>
</dbReference>
<accession>A0A398CNF0</accession>
<keyword evidence="11 12" id="KW-0472">Membrane</keyword>
<dbReference type="Pfam" id="PF06580">
    <property type="entry name" value="His_kinase"/>
    <property type="match status" value="1"/>
</dbReference>
<dbReference type="GO" id="GO:0005886">
    <property type="term" value="C:plasma membrane"/>
    <property type="evidence" value="ECO:0007669"/>
    <property type="project" value="UniProtKB-SubCell"/>
</dbReference>
<keyword evidence="7" id="KW-0547">Nucleotide-binding</keyword>
<keyword evidence="8" id="KW-0418">Kinase</keyword>
<dbReference type="GO" id="GO:0005524">
    <property type="term" value="F:ATP binding"/>
    <property type="evidence" value="ECO:0007669"/>
    <property type="project" value="UniProtKB-KW"/>
</dbReference>
<dbReference type="Pfam" id="PF02518">
    <property type="entry name" value="HATPase_c"/>
    <property type="match status" value="1"/>
</dbReference>
<dbReference type="AlphaFoldDB" id="A0A398CNF0"/>
<dbReference type="GO" id="GO:0000155">
    <property type="term" value="F:phosphorelay sensor kinase activity"/>
    <property type="evidence" value="ECO:0007669"/>
    <property type="project" value="InterPro"/>
</dbReference>
<dbReference type="InterPro" id="IPR003594">
    <property type="entry name" value="HATPase_dom"/>
</dbReference>
<evidence type="ECO:0000256" key="11">
    <source>
        <dbReference type="ARBA" id="ARBA00023136"/>
    </source>
</evidence>
<keyword evidence="6" id="KW-0808">Transferase</keyword>
<dbReference type="Pfam" id="PF00672">
    <property type="entry name" value="HAMP"/>
    <property type="match status" value="1"/>
</dbReference>
<keyword evidence="5" id="KW-0597">Phosphoprotein</keyword>
<keyword evidence="9" id="KW-0067">ATP-binding</keyword>
<evidence type="ECO:0000256" key="8">
    <source>
        <dbReference type="ARBA" id="ARBA00022777"/>
    </source>
</evidence>
<dbReference type="InterPro" id="IPR050640">
    <property type="entry name" value="Bact_2-comp_sensor_kinase"/>
</dbReference>
<gene>
    <name evidence="15" type="ORF">D3H35_28980</name>
</gene>
<evidence type="ECO:0000256" key="6">
    <source>
        <dbReference type="ARBA" id="ARBA00022679"/>
    </source>
</evidence>
<dbReference type="Proteomes" id="UP000266340">
    <property type="component" value="Unassembled WGS sequence"/>
</dbReference>
<sequence>MPFFWRMPSRSIGDIMLGQLHSEGGTAALRKLKPYVNTLRFKFLVAVLVIFAPLVTVLVINNYYSADVVRNQVSQSNKNMLSLYMNQIDRNLEEVDKYLSNTLESDLSVLDMEFPKSRDEDRYNIAKLTLFNTLRDDAGYYPILDAFFVYSEPNSDLLLTQNTPVSYEDRETARNEVRKMLQKADTIDFAKWHVWKGEQDYYLFHLMKSGNVYMGAWISSSKLMVPLSLIDLGKSGAAVITTDKMEPFSHEELIRDKGLDLRFPMDSYSITGDGNDMYLVMGESSTQGNFNLVAIVPESTILQKLPYLQRVSSVISIAAVLFLLLFVFMMRHIFLNPVKRIVVAMRKTRDGNWESRIEQRPTSTEFEIVNETFNRMIEEIHNLKINVYEEKLNHQRAELRHLQLQINPHFFLNSLNIIYNLATVKDFALIQEMSRCLVSYFRFMFRSNSYFVSLRDELSHTANYLRIQQLRFPDIFQYRVDRPEELLDLEVPPLIVQTMVENTIKYAVNMDEPILITVEADKETDEEGNSRLILSIKDTGPGFPDEVLRRLERDDDSSGSETGEQIGIWNARRRLRLLYRERATIEFYNEEANHGAVVRIGIPIEERERGEGDVSSLDRRR</sequence>
<dbReference type="PANTHER" id="PTHR34220">
    <property type="entry name" value="SENSOR HISTIDINE KINASE YPDA"/>
    <property type="match status" value="1"/>
</dbReference>
<dbReference type="SUPFAM" id="SSF55874">
    <property type="entry name" value="ATPase domain of HSP90 chaperone/DNA topoisomerase II/histidine kinase"/>
    <property type="match status" value="1"/>
</dbReference>
<protein>
    <recommendedName>
        <fullName evidence="3">histidine kinase</fullName>
        <ecNumber evidence="3">2.7.13.3</ecNumber>
    </recommendedName>
</protein>
<keyword evidence="12" id="KW-0812">Transmembrane</keyword>
<dbReference type="PROSITE" id="PS50109">
    <property type="entry name" value="HIS_KIN"/>
    <property type="match status" value="1"/>
</dbReference>
<evidence type="ECO:0000256" key="3">
    <source>
        <dbReference type="ARBA" id="ARBA00012438"/>
    </source>
</evidence>
<comment type="catalytic activity">
    <reaction evidence="1">
        <text>ATP + protein L-histidine = ADP + protein N-phospho-L-histidine.</text>
        <dbReference type="EC" id="2.7.13.3"/>
    </reaction>
</comment>
<dbReference type="EMBL" id="QXJM01000056">
    <property type="protein sequence ID" value="RIE00444.1"/>
    <property type="molecule type" value="Genomic_DNA"/>
</dbReference>
<keyword evidence="10" id="KW-0902">Two-component regulatory system</keyword>
<feature type="domain" description="HAMP" evidence="14">
    <location>
        <begin position="332"/>
        <end position="385"/>
    </location>
</feature>
<evidence type="ECO:0000259" key="14">
    <source>
        <dbReference type="PROSITE" id="PS50885"/>
    </source>
</evidence>
<dbReference type="PROSITE" id="PS50885">
    <property type="entry name" value="HAMP"/>
    <property type="match status" value="1"/>
</dbReference>
<comment type="subcellular location">
    <subcellularLocation>
        <location evidence="2">Cell membrane</location>
        <topology evidence="2">Multi-pass membrane protein</topology>
    </subcellularLocation>
</comment>
<comment type="caution">
    <text evidence="15">The sequence shown here is derived from an EMBL/GenBank/DDBJ whole genome shotgun (WGS) entry which is preliminary data.</text>
</comment>
<dbReference type="PANTHER" id="PTHR34220:SF7">
    <property type="entry name" value="SENSOR HISTIDINE KINASE YPDA"/>
    <property type="match status" value="1"/>
</dbReference>
<feature type="domain" description="Histidine kinase" evidence="13">
    <location>
        <begin position="495"/>
        <end position="606"/>
    </location>
</feature>
<keyword evidence="12" id="KW-1133">Transmembrane helix</keyword>
<evidence type="ECO:0000259" key="13">
    <source>
        <dbReference type="PROSITE" id="PS50109"/>
    </source>
</evidence>
<keyword evidence="4" id="KW-1003">Cell membrane</keyword>
<evidence type="ECO:0000256" key="9">
    <source>
        <dbReference type="ARBA" id="ARBA00022840"/>
    </source>
</evidence>
<organism evidence="15 16">
    <name type="scientific">Cohnella faecalis</name>
    <dbReference type="NCBI Taxonomy" id="2315694"/>
    <lineage>
        <taxon>Bacteria</taxon>
        <taxon>Bacillati</taxon>
        <taxon>Bacillota</taxon>
        <taxon>Bacilli</taxon>
        <taxon>Bacillales</taxon>
        <taxon>Paenibacillaceae</taxon>
        <taxon>Cohnella</taxon>
    </lineage>
</organism>
<dbReference type="Gene3D" id="3.30.565.10">
    <property type="entry name" value="Histidine kinase-like ATPase, C-terminal domain"/>
    <property type="match status" value="1"/>
</dbReference>
<reference evidence="15 16" key="1">
    <citation type="submission" date="2018-09" db="EMBL/GenBank/DDBJ databases">
        <title>Cohnella cavernae sp. nov., isolated from a karst cave.</title>
        <authorList>
            <person name="Zhu H."/>
        </authorList>
    </citation>
    <scope>NUCLEOTIDE SEQUENCE [LARGE SCALE GENOMIC DNA]</scope>
    <source>
        <strain evidence="15 16">K2E09-144</strain>
    </source>
</reference>
<evidence type="ECO:0000256" key="10">
    <source>
        <dbReference type="ARBA" id="ARBA00023012"/>
    </source>
</evidence>
<dbReference type="InterPro" id="IPR005467">
    <property type="entry name" value="His_kinase_dom"/>
</dbReference>
<keyword evidence="16" id="KW-1185">Reference proteome</keyword>
<dbReference type="EC" id="2.7.13.3" evidence="3"/>
<evidence type="ECO:0000256" key="7">
    <source>
        <dbReference type="ARBA" id="ARBA00022741"/>
    </source>
</evidence>
<dbReference type="InterPro" id="IPR003660">
    <property type="entry name" value="HAMP_dom"/>
</dbReference>
<name>A0A398CNF0_9BACL</name>
<dbReference type="InterPro" id="IPR010559">
    <property type="entry name" value="Sig_transdc_His_kin_internal"/>
</dbReference>
<dbReference type="Gene3D" id="6.10.340.10">
    <property type="match status" value="1"/>
</dbReference>
<feature type="transmembrane region" description="Helical" evidence="12">
    <location>
        <begin position="43"/>
        <end position="64"/>
    </location>
</feature>
<evidence type="ECO:0000256" key="5">
    <source>
        <dbReference type="ARBA" id="ARBA00022553"/>
    </source>
</evidence>
<evidence type="ECO:0000313" key="15">
    <source>
        <dbReference type="EMBL" id="RIE00444.1"/>
    </source>
</evidence>
<evidence type="ECO:0000256" key="2">
    <source>
        <dbReference type="ARBA" id="ARBA00004651"/>
    </source>
</evidence>
<evidence type="ECO:0000313" key="16">
    <source>
        <dbReference type="Proteomes" id="UP000266340"/>
    </source>
</evidence>
<evidence type="ECO:0000256" key="4">
    <source>
        <dbReference type="ARBA" id="ARBA00022475"/>
    </source>
</evidence>